<dbReference type="Pfam" id="PF12974">
    <property type="entry name" value="Phosphonate-bd"/>
    <property type="match status" value="1"/>
</dbReference>
<protein>
    <submittedName>
        <fullName evidence="1">PhnD/SsuA/transferrin family substrate-binding protein</fullName>
    </submittedName>
</protein>
<sequence length="250" mass="27506">MSVPLLTVSPDFPNDHIAGWFVFNTWLQKRLGQRVHLELYPDFQSQREAIGRGEIDLIYCNPFDAAALVREHGFQAVAAPLATPDEAVVAVAAASAVQCVEDLQPGTRVAMTADPDVNMVGKIMLEPADLDVANTVPVPCASYVLVAKRLMRGEADVGFFLKDAFEALSPVIRKELRPLVISEISVIRHVFLVGPRCREMAEPLLQALLSMNVPDSADHRVLEGLALRGWEATQAEDTEFMIDLMDTLLD</sequence>
<dbReference type="Proteomes" id="UP001368500">
    <property type="component" value="Unassembled WGS sequence"/>
</dbReference>
<comment type="caution">
    <text evidence="1">The sequence shown here is derived from an EMBL/GenBank/DDBJ whole genome shotgun (WGS) entry which is preliminary data.</text>
</comment>
<accession>A0ABU9BB65</accession>
<reference evidence="1 2" key="1">
    <citation type="submission" date="2024-04" db="EMBL/GenBank/DDBJ databases">
        <title>Novel species of the genus Ideonella isolated from streams.</title>
        <authorList>
            <person name="Lu H."/>
        </authorList>
    </citation>
    <scope>NUCLEOTIDE SEQUENCE [LARGE SCALE GENOMIC DNA]</scope>
    <source>
        <strain evidence="1 2">BYS139W</strain>
    </source>
</reference>
<organism evidence="1 2">
    <name type="scientific">Pseudaquabacterium rugosum</name>
    <dbReference type="NCBI Taxonomy" id="2984194"/>
    <lineage>
        <taxon>Bacteria</taxon>
        <taxon>Pseudomonadati</taxon>
        <taxon>Pseudomonadota</taxon>
        <taxon>Betaproteobacteria</taxon>
        <taxon>Burkholderiales</taxon>
        <taxon>Sphaerotilaceae</taxon>
        <taxon>Pseudaquabacterium</taxon>
    </lineage>
</organism>
<dbReference type="RefSeq" id="WP_341374920.1">
    <property type="nucleotide sequence ID" value="NZ_JBBUTF010000012.1"/>
</dbReference>
<evidence type="ECO:0000313" key="2">
    <source>
        <dbReference type="Proteomes" id="UP001368500"/>
    </source>
</evidence>
<evidence type="ECO:0000313" key="1">
    <source>
        <dbReference type="EMBL" id="MEK8027146.1"/>
    </source>
</evidence>
<name>A0ABU9BB65_9BURK</name>
<proteinExistence type="predicted"/>
<gene>
    <name evidence="1" type="ORF">AACH11_14350</name>
</gene>
<keyword evidence="2" id="KW-1185">Reference proteome</keyword>
<dbReference type="SUPFAM" id="SSF53850">
    <property type="entry name" value="Periplasmic binding protein-like II"/>
    <property type="match status" value="1"/>
</dbReference>
<dbReference type="EMBL" id="JBBUTF010000012">
    <property type="protein sequence ID" value="MEK8027146.1"/>
    <property type="molecule type" value="Genomic_DNA"/>
</dbReference>